<name>A0A0V0QNY7_PSEPJ</name>
<organism evidence="1 2">
    <name type="scientific">Pseudocohnilembus persalinus</name>
    <name type="common">Ciliate</name>
    <dbReference type="NCBI Taxonomy" id="266149"/>
    <lineage>
        <taxon>Eukaryota</taxon>
        <taxon>Sar</taxon>
        <taxon>Alveolata</taxon>
        <taxon>Ciliophora</taxon>
        <taxon>Intramacronucleata</taxon>
        <taxon>Oligohymenophorea</taxon>
        <taxon>Scuticociliatia</taxon>
        <taxon>Philasterida</taxon>
        <taxon>Pseudocohnilembidae</taxon>
        <taxon>Pseudocohnilembus</taxon>
    </lineage>
</organism>
<protein>
    <submittedName>
        <fullName evidence="1">Uncharacterized protein</fullName>
    </submittedName>
</protein>
<proteinExistence type="predicted"/>
<evidence type="ECO:0000313" key="2">
    <source>
        <dbReference type="Proteomes" id="UP000054937"/>
    </source>
</evidence>
<sequence>MESFRYQLNEDIGQAISQKAQKLFQHFSQKDSECFKKNSDSVDKYLKCMTNLIEGSENAEKEIQYQVGGIIYEMQNCQKKSEDDKNKLRQCADNVKQQAEAQLDKITNKFINQYK</sequence>
<dbReference type="Proteomes" id="UP000054937">
    <property type="component" value="Unassembled WGS sequence"/>
</dbReference>
<accession>A0A0V0QNY7</accession>
<reference evidence="1 2" key="1">
    <citation type="journal article" date="2015" name="Sci. Rep.">
        <title>Genome of the facultative scuticociliatosis pathogen Pseudocohnilembus persalinus provides insight into its virulence through horizontal gene transfer.</title>
        <authorList>
            <person name="Xiong J."/>
            <person name="Wang G."/>
            <person name="Cheng J."/>
            <person name="Tian M."/>
            <person name="Pan X."/>
            <person name="Warren A."/>
            <person name="Jiang C."/>
            <person name="Yuan D."/>
            <person name="Miao W."/>
        </authorList>
    </citation>
    <scope>NUCLEOTIDE SEQUENCE [LARGE SCALE GENOMIC DNA]</scope>
    <source>
        <strain evidence="1">36N120E</strain>
    </source>
</reference>
<dbReference type="EMBL" id="LDAU01000122">
    <property type="protein sequence ID" value="KRX03990.1"/>
    <property type="molecule type" value="Genomic_DNA"/>
</dbReference>
<gene>
    <name evidence="1" type="ORF">PPERSA_12437</name>
</gene>
<dbReference type="InParanoid" id="A0A0V0QNY7"/>
<dbReference type="AlphaFoldDB" id="A0A0V0QNY7"/>
<evidence type="ECO:0000313" key="1">
    <source>
        <dbReference type="EMBL" id="KRX03990.1"/>
    </source>
</evidence>
<keyword evidence="2" id="KW-1185">Reference proteome</keyword>
<comment type="caution">
    <text evidence="1">The sequence shown here is derived from an EMBL/GenBank/DDBJ whole genome shotgun (WGS) entry which is preliminary data.</text>
</comment>